<sequence length="98" mass="10826">MDNADGSMLNKYTGHENKQYRIQSHLDSEDAFILSGSEDGSIFIWDMLTASVQRNLRHHRHVVTSVSFHPRGLDRLVSASADGTVLLWAGASANQAQS</sequence>
<accession>A0ACC1HK79</accession>
<name>A0ACC1HK79_9FUNG</name>
<proteinExistence type="predicted"/>
<comment type="caution">
    <text evidence="1">The sequence shown here is derived from an EMBL/GenBank/DDBJ whole genome shotgun (WGS) entry which is preliminary data.</text>
</comment>
<organism evidence="1 2">
    <name type="scientific">Spiromyces aspiralis</name>
    <dbReference type="NCBI Taxonomy" id="68401"/>
    <lineage>
        <taxon>Eukaryota</taxon>
        <taxon>Fungi</taxon>
        <taxon>Fungi incertae sedis</taxon>
        <taxon>Zoopagomycota</taxon>
        <taxon>Kickxellomycotina</taxon>
        <taxon>Kickxellomycetes</taxon>
        <taxon>Kickxellales</taxon>
        <taxon>Kickxellaceae</taxon>
        <taxon>Spiromyces</taxon>
    </lineage>
</organism>
<dbReference type="EMBL" id="JAMZIH010005748">
    <property type="protein sequence ID" value="KAJ1674704.1"/>
    <property type="molecule type" value="Genomic_DNA"/>
</dbReference>
<keyword evidence="2" id="KW-1185">Reference proteome</keyword>
<protein>
    <submittedName>
        <fullName evidence="1">WD repeat-containing protein 83</fullName>
    </submittedName>
</protein>
<gene>
    <name evidence="1" type="primary">WDR83</name>
    <name evidence="1" type="ORF">EV182_002738</name>
</gene>
<evidence type="ECO:0000313" key="1">
    <source>
        <dbReference type="EMBL" id="KAJ1674704.1"/>
    </source>
</evidence>
<dbReference type="Proteomes" id="UP001145114">
    <property type="component" value="Unassembled WGS sequence"/>
</dbReference>
<reference evidence="1" key="1">
    <citation type="submission" date="2022-06" db="EMBL/GenBank/DDBJ databases">
        <title>Phylogenomic reconstructions and comparative analyses of Kickxellomycotina fungi.</title>
        <authorList>
            <person name="Reynolds N.K."/>
            <person name="Stajich J.E."/>
            <person name="Barry K."/>
            <person name="Grigoriev I.V."/>
            <person name="Crous P."/>
            <person name="Smith M.E."/>
        </authorList>
    </citation>
    <scope>NUCLEOTIDE SEQUENCE</scope>
    <source>
        <strain evidence="1">RSA 2271</strain>
    </source>
</reference>
<evidence type="ECO:0000313" key="2">
    <source>
        <dbReference type="Proteomes" id="UP001145114"/>
    </source>
</evidence>